<evidence type="ECO:0000259" key="18">
    <source>
        <dbReference type="Pfam" id="PF07715"/>
    </source>
</evidence>
<evidence type="ECO:0000256" key="7">
    <source>
        <dbReference type="ARBA" id="ARBA00022729"/>
    </source>
</evidence>
<evidence type="ECO:0000313" key="20">
    <source>
        <dbReference type="Proteomes" id="UP000573499"/>
    </source>
</evidence>
<keyword evidence="10 15" id="KW-0798">TonB box</keyword>
<accession>A0A7W2FA74</accession>
<keyword evidence="4 14" id="KW-1134">Transmembrane beta strand</keyword>
<evidence type="ECO:0000256" key="6">
    <source>
        <dbReference type="ARBA" id="ARBA00022692"/>
    </source>
</evidence>
<keyword evidence="7 16" id="KW-0732">Signal</keyword>
<name>A0A7W2FA74_9BURK</name>
<dbReference type="SUPFAM" id="SSF56935">
    <property type="entry name" value="Porins"/>
    <property type="match status" value="1"/>
</dbReference>
<evidence type="ECO:0000313" key="19">
    <source>
        <dbReference type="EMBL" id="MBA5688003.1"/>
    </source>
</evidence>
<keyword evidence="20" id="KW-1185">Reference proteome</keyword>
<keyword evidence="5" id="KW-0410">Iron transport</keyword>
<feature type="signal peptide" evidence="16">
    <location>
        <begin position="1"/>
        <end position="24"/>
    </location>
</feature>
<comment type="subcellular location">
    <subcellularLocation>
        <location evidence="1 14">Cell outer membrane</location>
        <topology evidence="1 14">Multi-pass membrane protein</topology>
    </subcellularLocation>
</comment>
<dbReference type="PROSITE" id="PS52016">
    <property type="entry name" value="TONB_DEPENDENT_REC_3"/>
    <property type="match status" value="1"/>
</dbReference>
<evidence type="ECO:0000256" key="4">
    <source>
        <dbReference type="ARBA" id="ARBA00022452"/>
    </source>
</evidence>
<evidence type="ECO:0000256" key="3">
    <source>
        <dbReference type="ARBA" id="ARBA00022448"/>
    </source>
</evidence>
<dbReference type="InterPro" id="IPR012910">
    <property type="entry name" value="Plug_dom"/>
</dbReference>
<dbReference type="AlphaFoldDB" id="A0A7W2FA74"/>
<proteinExistence type="inferred from homology"/>
<keyword evidence="12 19" id="KW-0675">Receptor</keyword>
<evidence type="ECO:0000256" key="9">
    <source>
        <dbReference type="ARBA" id="ARBA00023065"/>
    </source>
</evidence>
<evidence type="ECO:0000256" key="1">
    <source>
        <dbReference type="ARBA" id="ARBA00004571"/>
    </source>
</evidence>
<keyword evidence="11 14" id="KW-0472">Membrane</keyword>
<evidence type="ECO:0000256" key="13">
    <source>
        <dbReference type="ARBA" id="ARBA00023237"/>
    </source>
</evidence>
<dbReference type="InterPro" id="IPR036942">
    <property type="entry name" value="Beta-barrel_TonB_sf"/>
</dbReference>
<keyword evidence="3 14" id="KW-0813">Transport</keyword>
<dbReference type="Pfam" id="PF00593">
    <property type="entry name" value="TonB_dep_Rec_b-barrel"/>
    <property type="match status" value="1"/>
</dbReference>
<evidence type="ECO:0000256" key="11">
    <source>
        <dbReference type="ARBA" id="ARBA00023136"/>
    </source>
</evidence>
<dbReference type="EMBL" id="JACEZU010000006">
    <property type="protein sequence ID" value="MBA5688003.1"/>
    <property type="molecule type" value="Genomic_DNA"/>
</dbReference>
<evidence type="ECO:0000256" key="5">
    <source>
        <dbReference type="ARBA" id="ARBA00022496"/>
    </source>
</evidence>
<keyword evidence="8" id="KW-0408">Iron</keyword>
<feature type="domain" description="TonB-dependent receptor-like beta-barrel" evidence="17">
    <location>
        <begin position="275"/>
        <end position="717"/>
    </location>
</feature>
<dbReference type="GO" id="GO:0015344">
    <property type="term" value="F:siderophore uptake transmembrane transporter activity"/>
    <property type="evidence" value="ECO:0007669"/>
    <property type="project" value="TreeGrafter"/>
</dbReference>
<reference evidence="19 20" key="1">
    <citation type="submission" date="2020-07" db="EMBL/GenBank/DDBJ databases">
        <title>Novel species isolated from subtropical streams in China.</title>
        <authorList>
            <person name="Lu H."/>
        </authorList>
    </citation>
    <scope>NUCLEOTIDE SEQUENCE [LARGE SCALE GENOMIC DNA]</scope>
    <source>
        <strain evidence="19 20">LX47W</strain>
    </source>
</reference>
<dbReference type="InterPro" id="IPR039426">
    <property type="entry name" value="TonB-dep_rcpt-like"/>
</dbReference>
<organism evidence="19 20">
    <name type="scientific">Rugamonas apoptosis</name>
    <dbReference type="NCBI Taxonomy" id="2758570"/>
    <lineage>
        <taxon>Bacteria</taxon>
        <taxon>Pseudomonadati</taxon>
        <taxon>Pseudomonadota</taxon>
        <taxon>Betaproteobacteria</taxon>
        <taxon>Burkholderiales</taxon>
        <taxon>Oxalobacteraceae</taxon>
        <taxon>Telluria group</taxon>
        <taxon>Rugamonas</taxon>
    </lineage>
</organism>
<sequence>MQQHLRLKPICLLVLQSLACYAYAAPDAAEVADVAAVAAAAGQAEAAVAGAAGAPAQVVEVLGQGQSRQVQNLNHAELAKALPGTSPLKALEKLPGVNFQSSDPFGAYEWSTRFSVRGFNQSQLGFTLDDLPLGDMSYGNNNGLHISRAVSAENIGRVAISQGAGALGTASTSNLGGTVQFITLAPTDERGVTVNQTVGADRTSRTFVRLDSGLINDATKLFVSGTRQRADKWKGAGSQDQDQINTRVEHQFGENTLTAFYNTSNRKETDYQDLSLEMAQRLGYNWDNYAPDWQRAVNAAKNIFTGPDNNKDDAYFLGRGLRKDSLGGLSVELKLAPAAWLKTSYYHHSNEGQGHWYTPYQDSSPTVPIAIRTTEYSIGRDGLVNDLTVDWGRHTVAAGIWGERSLHRLTRNFYAVSGPEDTNHFLSNPFKTGFKQDFTTTTTQFYLQDTYRALDGKLKINAGFKSPKVTIDATNLVDGRAGGELVASKSFLPQLGLNYALSRDDELFASASQNMRAFQPGVNGPFSQPQAVFNQSAPNLKPETSVNVDLGYRFKRRDLQGSLAIYHADFDDRQLNVATCVGIAGCPSTFVNVGKVETKGLEAVAEWKFLPGYAWFNTFTYNDSKYKSNYLDNGKVVAVSGKQVVDTPRTMFDTELGYDNLVWFARLGAKYTGKRYYTYLNDGAVPSFWVANLSAGYKLKPVGMLKELSLQFNVTNLFDKKYFSSIGTNGFTASDATGTFATLQSAAPRQAFLTLSGKL</sequence>
<feature type="domain" description="TonB-dependent receptor plug" evidence="18">
    <location>
        <begin position="68"/>
        <end position="177"/>
    </location>
</feature>
<evidence type="ECO:0000256" key="16">
    <source>
        <dbReference type="SAM" id="SignalP"/>
    </source>
</evidence>
<evidence type="ECO:0000256" key="12">
    <source>
        <dbReference type="ARBA" id="ARBA00023170"/>
    </source>
</evidence>
<dbReference type="PANTHER" id="PTHR32552:SF89">
    <property type="entry name" value="CATECHOLATE SIDEROPHORE RECEPTOR FIU"/>
    <property type="match status" value="1"/>
</dbReference>
<comment type="similarity">
    <text evidence="2 14 15">Belongs to the TonB-dependent receptor family.</text>
</comment>
<dbReference type="InterPro" id="IPR037066">
    <property type="entry name" value="Plug_dom_sf"/>
</dbReference>
<dbReference type="InterPro" id="IPR000531">
    <property type="entry name" value="Beta-barrel_TonB"/>
</dbReference>
<evidence type="ECO:0000256" key="14">
    <source>
        <dbReference type="PROSITE-ProRule" id="PRU01360"/>
    </source>
</evidence>
<dbReference type="Gene3D" id="2.40.170.20">
    <property type="entry name" value="TonB-dependent receptor, beta-barrel domain"/>
    <property type="match status" value="1"/>
</dbReference>
<evidence type="ECO:0000256" key="2">
    <source>
        <dbReference type="ARBA" id="ARBA00009810"/>
    </source>
</evidence>
<evidence type="ECO:0000256" key="15">
    <source>
        <dbReference type="RuleBase" id="RU003357"/>
    </source>
</evidence>
<dbReference type="CDD" id="cd01347">
    <property type="entry name" value="ligand_gated_channel"/>
    <property type="match status" value="1"/>
</dbReference>
<dbReference type="Pfam" id="PF07715">
    <property type="entry name" value="Plug"/>
    <property type="match status" value="1"/>
</dbReference>
<evidence type="ECO:0000259" key="17">
    <source>
        <dbReference type="Pfam" id="PF00593"/>
    </source>
</evidence>
<keyword evidence="13 14" id="KW-0998">Cell outer membrane</keyword>
<dbReference type="PANTHER" id="PTHR32552">
    <property type="entry name" value="FERRICHROME IRON RECEPTOR-RELATED"/>
    <property type="match status" value="1"/>
</dbReference>
<protein>
    <submittedName>
        <fullName evidence="19">TonB-dependent receptor</fullName>
    </submittedName>
</protein>
<feature type="chain" id="PRO_5030843349" evidence="16">
    <location>
        <begin position="25"/>
        <end position="759"/>
    </location>
</feature>
<gene>
    <name evidence="19" type="ORF">H3H39_13205</name>
</gene>
<dbReference type="Proteomes" id="UP000573499">
    <property type="component" value="Unassembled WGS sequence"/>
</dbReference>
<comment type="caution">
    <text evidence="19">The sequence shown here is derived from an EMBL/GenBank/DDBJ whole genome shotgun (WGS) entry which is preliminary data.</text>
</comment>
<evidence type="ECO:0000256" key="8">
    <source>
        <dbReference type="ARBA" id="ARBA00023004"/>
    </source>
</evidence>
<keyword evidence="6 14" id="KW-0812">Transmembrane</keyword>
<dbReference type="GO" id="GO:0009279">
    <property type="term" value="C:cell outer membrane"/>
    <property type="evidence" value="ECO:0007669"/>
    <property type="project" value="UniProtKB-SubCell"/>
</dbReference>
<keyword evidence="9" id="KW-0406">Ion transport</keyword>
<dbReference type="RefSeq" id="WP_182153857.1">
    <property type="nucleotide sequence ID" value="NZ_JACEZU010000006.1"/>
</dbReference>
<dbReference type="Gene3D" id="2.170.130.10">
    <property type="entry name" value="TonB-dependent receptor, plug domain"/>
    <property type="match status" value="1"/>
</dbReference>
<evidence type="ECO:0000256" key="10">
    <source>
        <dbReference type="ARBA" id="ARBA00023077"/>
    </source>
</evidence>